<dbReference type="EMBL" id="REGN01000749">
    <property type="protein sequence ID" value="RNA39451.1"/>
    <property type="molecule type" value="Genomic_DNA"/>
</dbReference>
<comment type="caution">
    <text evidence="2">The sequence shown here is derived from an EMBL/GenBank/DDBJ whole genome shotgun (WGS) entry which is preliminary data.</text>
</comment>
<evidence type="ECO:0000256" key="1">
    <source>
        <dbReference type="SAM" id="Phobius"/>
    </source>
</evidence>
<dbReference type="AlphaFoldDB" id="A0A3M7SUD4"/>
<reference evidence="2 3" key="1">
    <citation type="journal article" date="2018" name="Sci. Rep.">
        <title>Genomic signatures of local adaptation to the degree of environmental predictability in rotifers.</title>
        <authorList>
            <person name="Franch-Gras L."/>
            <person name="Hahn C."/>
            <person name="Garcia-Roger E.M."/>
            <person name="Carmona M.J."/>
            <person name="Serra M."/>
            <person name="Gomez A."/>
        </authorList>
    </citation>
    <scope>NUCLEOTIDE SEQUENCE [LARGE SCALE GENOMIC DNA]</scope>
    <source>
        <strain evidence="2">HYR1</strain>
    </source>
</reference>
<accession>A0A3M7SUD4</accession>
<protein>
    <submittedName>
        <fullName evidence="2">Uncharacterized protein</fullName>
    </submittedName>
</protein>
<name>A0A3M7SUD4_BRAPC</name>
<feature type="transmembrane region" description="Helical" evidence="1">
    <location>
        <begin position="94"/>
        <end position="115"/>
    </location>
</feature>
<proteinExistence type="predicted"/>
<gene>
    <name evidence="2" type="ORF">BpHYR1_039343</name>
</gene>
<sequence length="124" mass="14857">MNFLLIKRLMGILKFRIKKITSKSNKSLNSRLSKVVWNNAVVRIFLQLSLVKLTTLMNFLRDKQLKVKYEQLFDRRTFKGTIWSRQRWKEIIEFVLRAFLLVYSIAIINLIYITLNTRSTNESK</sequence>
<keyword evidence="1" id="KW-1133">Transmembrane helix</keyword>
<keyword evidence="1" id="KW-0812">Transmembrane</keyword>
<keyword evidence="1" id="KW-0472">Membrane</keyword>
<organism evidence="2 3">
    <name type="scientific">Brachionus plicatilis</name>
    <name type="common">Marine rotifer</name>
    <name type="synonym">Brachionus muelleri</name>
    <dbReference type="NCBI Taxonomy" id="10195"/>
    <lineage>
        <taxon>Eukaryota</taxon>
        <taxon>Metazoa</taxon>
        <taxon>Spiralia</taxon>
        <taxon>Gnathifera</taxon>
        <taxon>Rotifera</taxon>
        <taxon>Eurotatoria</taxon>
        <taxon>Monogononta</taxon>
        <taxon>Pseudotrocha</taxon>
        <taxon>Ploima</taxon>
        <taxon>Brachionidae</taxon>
        <taxon>Brachionus</taxon>
    </lineage>
</organism>
<evidence type="ECO:0000313" key="2">
    <source>
        <dbReference type="EMBL" id="RNA39451.1"/>
    </source>
</evidence>
<dbReference type="Proteomes" id="UP000276133">
    <property type="component" value="Unassembled WGS sequence"/>
</dbReference>
<evidence type="ECO:0000313" key="3">
    <source>
        <dbReference type="Proteomes" id="UP000276133"/>
    </source>
</evidence>
<keyword evidence="3" id="KW-1185">Reference proteome</keyword>